<proteinExistence type="predicted"/>
<reference evidence="2" key="2">
    <citation type="journal article" date="2023" name="IMA Fungus">
        <title>Comparative genomic study of the Penicillium genus elucidates a diverse pangenome and 15 lateral gene transfer events.</title>
        <authorList>
            <person name="Petersen C."/>
            <person name="Sorensen T."/>
            <person name="Nielsen M.R."/>
            <person name="Sondergaard T.E."/>
            <person name="Sorensen J.L."/>
            <person name="Fitzpatrick D.A."/>
            <person name="Frisvad J.C."/>
            <person name="Nielsen K.L."/>
        </authorList>
    </citation>
    <scope>NUCLEOTIDE SEQUENCE</scope>
    <source>
        <strain evidence="2">IBT 22155</strain>
    </source>
</reference>
<dbReference type="PANTHER" id="PTHR38599:SF1">
    <property type="entry name" value="CUPIN DOMAIN PROTEIN (AFU_ORTHOLOGUE AFUA_3G13620)"/>
    <property type="match status" value="1"/>
</dbReference>
<sequence>MNILDFNYMASDSQSKTPRPREEVKVLYDYELTNAPGKSIIAFNLEYPPDGFTPPHRHGGATLVAFVTQGTILSVMNDNSRVYQAGESFMEMPGCHHTVSENSSQTENANMIAVFVVDTEVVKQEGYAPLTVLDDE</sequence>
<dbReference type="Proteomes" id="UP001149079">
    <property type="component" value="Unassembled WGS sequence"/>
</dbReference>
<dbReference type="CDD" id="cd02234">
    <property type="entry name" value="cupin_BLR7677-like"/>
    <property type="match status" value="1"/>
</dbReference>
<dbReference type="RefSeq" id="XP_056516989.1">
    <property type="nucleotide sequence ID" value="XM_056670616.1"/>
</dbReference>
<organism evidence="2 3">
    <name type="scientific">Penicillium bovifimosum</name>
    <dbReference type="NCBI Taxonomy" id="126998"/>
    <lineage>
        <taxon>Eukaryota</taxon>
        <taxon>Fungi</taxon>
        <taxon>Dikarya</taxon>
        <taxon>Ascomycota</taxon>
        <taxon>Pezizomycotina</taxon>
        <taxon>Eurotiomycetes</taxon>
        <taxon>Eurotiomycetidae</taxon>
        <taxon>Eurotiales</taxon>
        <taxon>Aspergillaceae</taxon>
        <taxon>Penicillium</taxon>
    </lineage>
</organism>
<gene>
    <name evidence="2" type="ORF">N7515_009873</name>
</gene>
<name>A0A9W9KV20_9EURO</name>
<comment type="caution">
    <text evidence="2">The sequence shown here is derived from an EMBL/GenBank/DDBJ whole genome shotgun (WGS) entry which is preliminary data.</text>
</comment>
<evidence type="ECO:0000313" key="3">
    <source>
        <dbReference type="Proteomes" id="UP001149079"/>
    </source>
</evidence>
<dbReference type="InterPro" id="IPR014710">
    <property type="entry name" value="RmlC-like_jellyroll"/>
</dbReference>
<keyword evidence="3" id="KW-1185">Reference proteome</keyword>
<dbReference type="PANTHER" id="PTHR38599">
    <property type="entry name" value="CUPIN DOMAIN PROTEIN (AFU_ORTHOLOGUE AFUA_3G13620)"/>
    <property type="match status" value="1"/>
</dbReference>
<dbReference type="EMBL" id="JAPQKL010000008">
    <property type="protein sequence ID" value="KAJ5120485.1"/>
    <property type="molecule type" value="Genomic_DNA"/>
</dbReference>
<evidence type="ECO:0000259" key="1">
    <source>
        <dbReference type="Pfam" id="PF07883"/>
    </source>
</evidence>
<dbReference type="Pfam" id="PF07883">
    <property type="entry name" value="Cupin_2"/>
    <property type="match status" value="1"/>
</dbReference>
<dbReference type="AlphaFoldDB" id="A0A9W9KV20"/>
<reference evidence="2" key="1">
    <citation type="submission" date="2022-11" db="EMBL/GenBank/DDBJ databases">
        <authorList>
            <person name="Petersen C."/>
        </authorList>
    </citation>
    <scope>NUCLEOTIDE SEQUENCE</scope>
    <source>
        <strain evidence="2">IBT 22155</strain>
    </source>
</reference>
<dbReference type="InterPro" id="IPR011051">
    <property type="entry name" value="RmlC_Cupin_sf"/>
</dbReference>
<dbReference type="SUPFAM" id="SSF51182">
    <property type="entry name" value="RmlC-like cupins"/>
    <property type="match status" value="1"/>
</dbReference>
<evidence type="ECO:0000313" key="2">
    <source>
        <dbReference type="EMBL" id="KAJ5120485.1"/>
    </source>
</evidence>
<dbReference type="InterPro" id="IPR013096">
    <property type="entry name" value="Cupin_2"/>
</dbReference>
<dbReference type="OrthoDB" id="5793281at2759"/>
<protein>
    <submittedName>
        <fullName evidence="2">Cupin 2</fullName>
    </submittedName>
</protein>
<dbReference type="GeneID" id="81409787"/>
<dbReference type="Gene3D" id="2.60.120.10">
    <property type="entry name" value="Jelly Rolls"/>
    <property type="match status" value="1"/>
</dbReference>
<accession>A0A9W9KV20</accession>
<feature type="domain" description="Cupin type-2" evidence="1">
    <location>
        <begin position="46"/>
        <end position="115"/>
    </location>
</feature>